<sequence length="128" mass="15032">MKRDAYIFILSLAGYLLCGCTPYNADKVNTSLIQGKWILADVDRTIYDNVDVDYNKDRTYLIFDGDKCTQHMSERKDSLVFRFIIHNYELDLYQGEIPFRSLDIEILSEDSLILSIADNKWIYKKTEQ</sequence>
<reference evidence="3" key="1">
    <citation type="journal article" date="2019" name="Int. J. Syst. Evol. Microbiol.">
        <title>The Global Catalogue of Microorganisms (GCM) 10K type strain sequencing project: providing services to taxonomists for standard genome sequencing and annotation.</title>
        <authorList>
            <consortium name="The Broad Institute Genomics Platform"/>
            <consortium name="The Broad Institute Genome Sequencing Center for Infectious Disease"/>
            <person name="Wu L."/>
            <person name="Ma J."/>
        </authorList>
    </citation>
    <scope>NUCLEOTIDE SEQUENCE [LARGE SCALE GENOMIC DNA]</scope>
    <source>
        <strain evidence="3">CCUG 66188</strain>
    </source>
</reference>
<gene>
    <name evidence="2" type="ORF">ACFO6W_18465</name>
</gene>
<dbReference type="PROSITE" id="PS51257">
    <property type="entry name" value="PROKAR_LIPOPROTEIN"/>
    <property type="match status" value="1"/>
</dbReference>
<evidence type="ECO:0000313" key="2">
    <source>
        <dbReference type="EMBL" id="MFC4675676.1"/>
    </source>
</evidence>
<proteinExistence type="predicted"/>
<keyword evidence="1" id="KW-0732">Signal</keyword>
<comment type="caution">
    <text evidence="2">The sequence shown here is derived from an EMBL/GenBank/DDBJ whole genome shotgun (WGS) entry which is preliminary data.</text>
</comment>
<feature type="signal peptide" evidence="1">
    <location>
        <begin position="1"/>
        <end position="25"/>
    </location>
</feature>
<name>A0ABV9L1J9_9BACT</name>
<dbReference type="RefSeq" id="WP_379999124.1">
    <property type="nucleotide sequence ID" value="NZ_JBHSGN010000111.1"/>
</dbReference>
<evidence type="ECO:0008006" key="4">
    <source>
        <dbReference type="Google" id="ProtNLM"/>
    </source>
</evidence>
<keyword evidence="3" id="KW-1185">Reference proteome</keyword>
<feature type="chain" id="PRO_5046006390" description="Lipocalin-like domain-containing protein" evidence="1">
    <location>
        <begin position="26"/>
        <end position="128"/>
    </location>
</feature>
<dbReference type="Proteomes" id="UP001596023">
    <property type="component" value="Unassembled WGS sequence"/>
</dbReference>
<evidence type="ECO:0000313" key="3">
    <source>
        <dbReference type="Proteomes" id="UP001596023"/>
    </source>
</evidence>
<protein>
    <recommendedName>
        <fullName evidence="4">Lipocalin-like domain-containing protein</fullName>
    </recommendedName>
</protein>
<organism evidence="2 3">
    <name type="scientific">Dysgonomonas termitidis</name>
    <dbReference type="NCBI Taxonomy" id="1516126"/>
    <lineage>
        <taxon>Bacteria</taxon>
        <taxon>Pseudomonadati</taxon>
        <taxon>Bacteroidota</taxon>
        <taxon>Bacteroidia</taxon>
        <taxon>Bacteroidales</taxon>
        <taxon>Dysgonomonadaceae</taxon>
        <taxon>Dysgonomonas</taxon>
    </lineage>
</organism>
<evidence type="ECO:0000256" key="1">
    <source>
        <dbReference type="SAM" id="SignalP"/>
    </source>
</evidence>
<dbReference type="EMBL" id="JBHSGN010000111">
    <property type="protein sequence ID" value="MFC4675676.1"/>
    <property type="molecule type" value="Genomic_DNA"/>
</dbReference>
<accession>A0ABV9L1J9</accession>